<dbReference type="AlphaFoldDB" id="A0A0U0SRZ0"/>
<name>A0A0U0SRZ0_MYCTX</name>
<gene>
    <name evidence="2" type="ORF">ERS007703_04602</name>
    <name evidence="3" type="ORF">ERS007720_04532</name>
</gene>
<sequence length="108" mass="11343">MVDITKLGGHVTPGKPARQIPHPDEFSQLGRRPVVRLCCEIAGMAHLADGGPTPDEFGQQRRGHHTAAGGDQLGRRVGGGGIGFGVGCQRLEQGRLRGEGPRRGFVAG</sequence>
<evidence type="ECO:0000313" key="4">
    <source>
        <dbReference type="Proteomes" id="UP000038802"/>
    </source>
</evidence>
<dbReference type="Proteomes" id="UP000038802">
    <property type="component" value="Unassembled WGS sequence"/>
</dbReference>
<evidence type="ECO:0000256" key="1">
    <source>
        <dbReference type="SAM" id="MobiDB-lite"/>
    </source>
</evidence>
<feature type="region of interest" description="Disordered" evidence="1">
    <location>
        <begin position="1"/>
        <end position="25"/>
    </location>
</feature>
<feature type="region of interest" description="Disordered" evidence="1">
    <location>
        <begin position="48"/>
        <end position="76"/>
    </location>
</feature>
<proteinExistence type="predicted"/>
<evidence type="ECO:0000313" key="5">
    <source>
        <dbReference type="Proteomes" id="UP000044938"/>
    </source>
</evidence>
<protein>
    <submittedName>
        <fullName evidence="2">Uncharacterized protein</fullName>
    </submittedName>
</protein>
<evidence type="ECO:0000313" key="3">
    <source>
        <dbReference type="EMBL" id="COX45278.1"/>
    </source>
</evidence>
<organism evidence="2 4">
    <name type="scientific">Mycobacterium tuberculosis</name>
    <dbReference type="NCBI Taxonomy" id="1773"/>
    <lineage>
        <taxon>Bacteria</taxon>
        <taxon>Bacillati</taxon>
        <taxon>Actinomycetota</taxon>
        <taxon>Actinomycetes</taxon>
        <taxon>Mycobacteriales</taxon>
        <taxon>Mycobacteriaceae</taxon>
        <taxon>Mycobacterium</taxon>
        <taxon>Mycobacterium tuberculosis complex</taxon>
    </lineage>
</organism>
<dbReference type="EMBL" id="CSAE01000849">
    <property type="protein sequence ID" value="COW99972.1"/>
    <property type="molecule type" value="Genomic_DNA"/>
</dbReference>
<dbReference type="EMBL" id="CSAJ01000994">
    <property type="protein sequence ID" value="COX45278.1"/>
    <property type="molecule type" value="Genomic_DNA"/>
</dbReference>
<dbReference type="Proteomes" id="UP000044938">
    <property type="component" value="Unassembled WGS sequence"/>
</dbReference>
<reference evidence="2" key="2">
    <citation type="submission" date="2015-03" db="EMBL/GenBank/DDBJ databases">
        <authorList>
            <person name="Murphy D."/>
        </authorList>
    </citation>
    <scope>NUCLEOTIDE SEQUENCE [LARGE SCALE GENOMIC DNA]</scope>
    <source>
        <strain evidence="2">K00500041</strain>
    </source>
</reference>
<evidence type="ECO:0000313" key="2">
    <source>
        <dbReference type="EMBL" id="COW99972.1"/>
    </source>
</evidence>
<accession>A0A0U0SRZ0</accession>
<reference evidence="4 5" key="1">
    <citation type="submission" date="2015-03" db="EMBL/GenBank/DDBJ databases">
        <authorList>
            <consortium name="Pathogen Informatics"/>
        </authorList>
    </citation>
    <scope>NUCLEOTIDE SEQUENCE [LARGE SCALE GENOMIC DNA]</scope>
    <source>
        <strain evidence="4">K00500041</strain>
        <strain evidence="3 5">M09401471</strain>
    </source>
</reference>